<accession>A0A5B9DL58</accession>
<dbReference type="Proteomes" id="UP000321062">
    <property type="component" value="Chromosome"/>
</dbReference>
<keyword evidence="2" id="KW-0418">Kinase</keyword>
<feature type="domain" description="Phosphoribulokinase/uridine kinase" evidence="1">
    <location>
        <begin position="49"/>
        <end position="234"/>
    </location>
</feature>
<dbReference type="KEGG" id="yti:FNA67_04020"/>
<gene>
    <name evidence="2" type="ORF">FNA67_04020</name>
</gene>
<dbReference type="OrthoDB" id="3192509at2"/>
<sequence length="239" mass="26212">MAGKRLILAAQCENVAMTEPVSEILTPDAARLQLAERVELLRRTERRIVIGLAGGPGVGKSTLAAELVATLNEDEPGAAALVPMDGFHMRHSKLEHLGLVRDKGAPHTFEGAAFVAFLAELRTAKGPVSGPGYSRKIEDVVDDAFTVLAETQVLVTEGNYLLLAEAPWNGVRPLLDLAVFIDVPRETVRRRLMKRHAEEGLFSEERNREHIERVDLANYDLVSTTRSRADLVISLDTDT</sequence>
<keyword evidence="2" id="KW-0808">Transferase</keyword>
<dbReference type="InterPro" id="IPR027417">
    <property type="entry name" value="P-loop_NTPase"/>
</dbReference>
<evidence type="ECO:0000313" key="3">
    <source>
        <dbReference type="Proteomes" id="UP000321062"/>
    </source>
</evidence>
<evidence type="ECO:0000259" key="1">
    <source>
        <dbReference type="Pfam" id="PF00485"/>
    </source>
</evidence>
<dbReference type="InterPro" id="IPR006083">
    <property type="entry name" value="PRK/URK"/>
</dbReference>
<dbReference type="GO" id="GO:0005524">
    <property type="term" value="F:ATP binding"/>
    <property type="evidence" value="ECO:0007669"/>
    <property type="project" value="InterPro"/>
</dbReference>
<evidence type="ECO:0000313" key="2">
    <source>
        <dbReference type="EMBL" id="QEE19389.1"/>
    </source>
</evidence>
<dbReference type="SUPFAM" id="SSF52540">
    <property type="entry name" value="P-loop containing nucleoside triphosphate hydrolases"/>
    <property type="match status" value="1"/>
</dbReference>
<dbReference type="PANTHER" id="PTHR10285">
    <property type="entry name" value="URIDINE KINASE"/>
    <property type="match status" value="1"/>
</dbReference>
<dbReference type="Pfam" id="PF00485">
    <property type="entry name" value="PRK"/>
    <property type="match status" value="1"/>
</dbReference>
<dbReference type="EMBL" id="CP041690">
    <property type="protein sequence ID" value="QEE19389.1"/>
    <property type="molecule type" value="Genomic_DNA"/>
</dbReference>
<protein>
    <submittedName>
        <fullName evidence="2">Nucleoside/nucleotide kinase family protein</fullName>
    </submittedName>
</protein>
<name>A0A5B9DL58_9HYPH</name>
<reference evidence="2 3" key="1">
    <citation type="journal article" date="2015" name="Int. J. Syst. Evol. Microbiol.">
        <title>Youhaiella tibetensis gen. nov., sp. nov., isolated from subsurface sediment.</title>
        <authorList>
            <person name="Wang Y.X."/>
            <person name="Huang F.Q."/>
            <person name="Nogi Y."/>
            <person name="Pang S.J."/>
            <person name="Wang P.K."/>
            <person name="Lv J."/>
        </authorList>
    </citation>
    <scope>NUCLEOTIDE SEQUENCE [LARGE SCALE GENOMIC DNA]</scope>
    <source>
        <strain evidence="3">fig4</strain>
    </source>
</reference>
<dbReference type="Gene3D" id="3.40.50.300">
    <property type="entry name" value="P-loop containing nucleotide triphosphate hydrolases"/>
    <property type="match status" value="3"/>
</dbReference>
<proteinExistence type="predicted"/>
<organism evidence="2 3">
    <name type="scientific">Paradevosia tibetensis</name>
    <dbReference type="NCBI Taxonomy" id="1447062"/>
    <lineage>
        <taxon>Bacteria</taxon>
        <taxon>Pseudomonadati</taxon>
        <taxon>Pseudomonadota</taxon>
        <taxon>Alphaproteobacteria</taxon>
        <taxon>Hyphomicrobiales</taxon>
        <taxon>Devosiaceae</taxon>
        <taxon>Paradevosia</taxon>
    </lineage>
</organism>
<dbReference type="AlphaFoldDB" id="A0A5B9DL58"/>
<keyword evidence="3" id="KW-1185">Reference proteome</keyword>
<dbReference type="GO" id="GO:0016301">
    <property type="term" value="F:kinase activity"/>
    <property type="evidence" value="ECO:0007669"/>
    <property type="project" value="UniProtKB-KW"/>
</dbReference>